<keyword evidence="4" id="KW-1185">Reference proteome</keyword>
<dbReference type="PRINTS" id="PR00368">
    <property type="entry name" value="FADPNR"/>
</dbReference>
<dbReference type="RefSeq" id="WP_119114587.1">
    <property type="nucleotide sequence ID" value="NZ_CBCSEO010000018.1"/>
</dbReference>
<evidence type="ECO:0000313" key="3">
    <source>
        <dbReference type="EMBL" id="RID82280.1"/>
    </source>
</evidence>
<dbReference type="Gene3D" id="3.50.50.60">
    <property type="entry name" value="FAD/NAD(P)-binding domain"/>
    <property type="match status" value="1"/>
</dbReference>
<evidence type="ECO:0000256" key="1">
    <source>
        <dbReference type="ARBA" id="ARBA00023002"/>
    </source>
</evidence>
<dbReference type="GO" id="GO:0050660">
    <property type="term" value="F:flavin adenine dinucleotide binding"/>
    <property type="evidence" value="ECO:0007669"/>
    <property type="project" value="TreeGrafter"/>
</dbReference>
<dbReference type="InterPro" id="IPR036188">
    <property type="entry name" value="FAD/NAD-bd_sf"/>
</dbReference>
<evidence type="ECO:0000313" key="4">
    <source>
        <dbReference type="Proteomes" id="UP000265816"/>
    </source>
</evidence>
<keyword evidence="2" id="KW-0472">Membrane</keyword>
<keyword evidence="2" id="KW-1133">Transmembrane helix</keyword>
<sequence>MRKLQEVIIINNFDVIVIGAGQAGLAMSYYLSRKNISHIVLDAHNQIGDSWRTRYDSLVLFTPRSYSSLPGMKLAGNQETYPTKDEVADYLLEYARQFKLPHQMNTKVILIEEAPLKKKVVTNKGVYKADSVVIATGPFQTPFTHGFSTKLSEEVYQVHSADYKNPSELQKGTTLIVGAGNSGLQIAAEIADRKAVFVSVGKKPKIIPKRILNKSLFWWFEKLRISQLTVDSKLGQIIKKNDPIIGRESKKYIKSGKILLKDRVVDANGTTVYFADQQQLEVDNIIWCTGFKFNYSWIKLKGALNETSEPIQTRGVSPHKGLYFLGLPWQHKRGSALLLGVGEDAEFLVEVIQKQHIRQMKERIANV</sequence>
<dbReference type="Pfam" id="PF13738">
    <property type="entry name" value="Pyr_redox_3"/>
    <property type="match status" value="1"/>
</dbReference>
<dbReference type="EMBL" id="QWVT01000040">
    <property type="protein sequence ID" value="RID82280.1"/>
    <property type="molecule type" value="Genomic_DNA"/>
</dbReference>
<name>A0A398B2V5_9BACI</name>
<feature type="transmembrane region" description="Helical" evidence="2">
    <location>
        <begin position="12"/>
        <end position="31"/>
    </location>
</feature>
<evidence type="ECO:0000256" key="2">
    <source>
        <dbReference type="SAM" id="Phobius"/>
    </source>
</evidence>
<reference evidence="3 4" key="1">
    <citation type="submission" date="2018-08" db="EMBL/GenBank/DDBJ databases">
        <title>Bacillus jemisoniae sp. nov., Bacillus chryseoplanitiae sp. nov., Bacillus resnikiae sp. nov., and Bacillus frankliniae sp. nov., isolated from Viking spacecraft and associated surfaces.</title>
        <authorList>
            <person name="Seuylemezian A."/>
            <person name="Vaishampayan P."/>
        </authorList>
    </citation>
    <scope>NUCLEOTIDE SEQUENCE [LARGE SCALE GENOMIC DNA]</scope>
    <source>
        <strain evidence="3 4">JJ-247</strain>
    </source>
</reference>
<gene>
    <name evidence="3" type="ORF">D1970_19515</name>
</gene>
<dbReference type="InterPro" id="IPR050982">
    <property type="entry name" value="Auxin_biosynth/cation_transpt"/>
</dbReference>
<dbReference type="PANTHER" id="PTHR43539:SF78">
    <property type="entry name" value="FLAVIN-CONTAINING MONOOXYGENASE"/>
    <property type="match status" value="1"/>
</dbReference>
<dbReference type="OrthoDB" id="9778740at2"/>
<comment type="caution">
    <text evidence="3">The sequence shown here is derived from an EMBL/GenBank/DDBJ whole genome shotgun (WGS) entry which is preliminary data.</text>
</comment>
<dbReference type="SUPFAM" id="SSF51905">
    <property type="entry name" value="FAD/NAD(P)-binding domain"/>
    <property type="match status" value="2"/>
</dbReference>
<dbReference type="GO" id="GO:0004497">
    <property type="term" value="F:monooxygenase activity"/>
    <property type="evidence" value="ECO:0007669"/>
    <property type="project" value="TreeGrafter"/>
</dbReference>
<protein>
    <submittedName>
        <fullName evidence="3">Oxidoreductase</fullName>
    </submittedName>
</protein>
<proteinExistence type="predicted"/>
<dbReference type="Proteomes" id="UP000265816">
    <property type="component" value="Unassembled WGS sequence"/>
</dbReference>
<keyword evidence="2" id="KW-0812">Transmembrane</keyword>
<accession>A0A398B2V5</accession>
<dbReference type="PRINTS" id="PR00469">
    <property type="entry name" value="PNDRDTASEII"/>
</dbReference>
<keyword evidence="1" id="KW-0560">Oxidoreductase</keyword>
<dbReference type="AlphaFoldDB" id="A0A398B2V5"/>
<organism evidence="3 4">
    <name type="scientific">Mesobacillus zeae</name>
    <dbReference type="NCBI Taxonomy" id="1917180"/>
    <lineage>
        <taxon>Bacteria</taxon>
        <taxon>Bacillati</taxon>
        <taxon>Bacillota</taxon>
        <taxon>Bacilli</taxon>
        <taxon>Bacillales</taxon>
        <taxon>Bacillaceae</taxon>
        <taxon>Mesobacillus</taxon>
    </lineage>
</organism>
<dbReference type="PANTHER" id="PTHR43539">
    <property type="entry name" value="FLAVIN-BINDING MONOOXYGENASE-LIKE PROTEIN (AFU_ORTHOLOGUE AFUA_4G09220)"/>
    <property type="match status" value="1"/>
</dbReference>